<organism evidence="4 5">
    <name type="scientific">Cyclopterus lumpus</name>
    <name type="common">Lumpsucker</name>
    <dbReference type="NCBI Taxonomy" id="8103"/>
    <lineage>
        <taxon>Eukaryota</taxon>
        <taxon>Metazoa</taxon>
        <taxon>Chordata</taxon>
        <taxon>Craniata</taxon>
        <taxon>Vertebrata</taxon>
        <taxon>Euteleostomi</taxon>
        <taxon>Actinopterygii</taxon>
        <taxon>Neopterygii</taxon>
        <taxon>Teleostei</taxon>
        <taxon>Neoteleostei</taxon>
        <taxon>Acanthomorphata</taxon>
        <taxon>Eupercaria</taxon>
        <taxon>Perciformes</taxon>
        <taxon>Cottioidei</taxon>
        <taxon>Cottales</taxon>
        <taxon>Cyclopteridae</taxon>
        <taxon>Cyclopterus</taxon>
    </lineage>
</organism>
<feature type="domain" description="Ig-like" evidence="3">
    <location>
        <begin position="100"/>
        <end position="166"/>
    </location>
</feature>
<dbReference type="InterPro" id="IPR050488">
    <property type="entry name" value="Ig_Fc_receptor"/>
</dbReference>
<name>A0A8C2XCC7_CYCLU</name>
<evidence type="ECO:0000259" key="3">
    <source>
        <dbReference type="PROSITE" id="PS50835"/>
    </source>
</evidence>
<keyword evidence="1" id="KW-0732">Signal</keyword>
<dbReference type="Pfam" id="PF13927">
    <property type="entry name" value="Ig_3"/>
    <property type="match status" value="1"/>
</dbReference>
<dbReference type="Gene3D" id="2.60.40.10">
    <property type="entry name" value="Immunoglobulins"/>
    <property type="match status" value="2"/>
</dbReference>
<keyword evidence="2" id="KW-1015">Disulfide bond</keyword>
<evidence type="ECO:0000256" key="2">
    <source>
        <dbReference type="ARBA" id="ARBA00023157"/>
    </source>
</evidence>
<protein>
    <recommendedName>
        <fullName evidence="3">Ig-like domain-containing protein</fullName>
    </recommendedName>
</protein>
<evidence type="ECO:0000256" key="1">
    <source>
        <dbReference type="ARBA" id="ARBA00022729"/>
    </source>
</evidence>
<dbReference type="PANTHER" id="PTHR11481">
    <property type="entry name" value="IMMUNOGLOBULIN FC RECEPTOR"/>
    <property type="match status" value="1"/>
</dbReference>
<dbReference type="InterPro" id="IPR036179">
    <property type="entry name" value="Ig-like_dom_sf"/>
</dbReference>
<dbReference type="GO" id="GO:0007166">
    <property type="term" value="P:cell surface receptor signaling pathway"/>
    <property type="evidence" value="ECO:0007669"/>
    <property type="project" value="TreeGrafter"/>
</dbReference>
<dbReference type="SUPFAM" id="SSF48726">
    <property type="entry name" value="Immunoglobulin"/>
    <property type="match status" value="1"/>
</dbReference>
<sequence length="241" mass="25509">MFIASYFFSRSFPVIPDRSQFFRYESFTLSCEDHLNSTGWTVKRRTAGGGVRPCTSGWGTASSGSTCVVGDPYPSDSGVYWCESGTGNRSDNITIVITDSTVLLESPALPVSEGASVTLRCRAETSSPNHTFTFLKDGLLVGSSASGQMTIHGASKAHEGLYICRIPGFGDSLGSRLNVDGSPQPPSSAPPAASCSASRVMCHLLVGTPYLLSTILLALIYRDRSRGKSNDTALLASCAIS</sequence>
<dbReference type="GO" id="GO:0009897">
    <property type="term" value="C:external side of plasma membrane"/>
    <property type="evidence" value="ECO:0007669"/>
    <property type="project" value="TreeGrafter"/>
</dbReference>
<dbReference type="AlphaFoldDB" id="A0A8C2XCC7"/>
<dbReference type="InterPro" id="IPR013783">
    <property type="entry name" value="Ig-like_fold"/>
</dbReference>
<dbReference type="GO" id="GO:0006955">
    <property type="term" value="P:immune response"/>
    <property type="evidence" value="ECO:0007669"/>
    <property type="project" value="TreeGrafter"/>
</dbReference>
<proteinExistence type="predicted"/>
<accession>A0A8C2XCC7</accession>
<keyword evidence="5" id="KW-1185">Reference proteome</keyword>
<dbReference type="SMART" id="SM00409">
    <property type="entry name" value="IG"/>
    <property type="match status" value="2"/>
</dbReference>
<dbReference type="GeneTree" id="ENSGT00940000163711"/>
<evidence type="ECO:0000313" key="5">
    <source>
        <dbReference type="Proteomes" id="UP000694565"/>
    </source>
</evidence>
<dbReference type="InterPro" id="IPR003599">
    <property type="entry name" value="Ig_sub"/>
</dbReference>
<dbReference type="Proteomes" id="UP000694565">
    <property type="component" value="Unplaced"/>
</dbReference>
<dbReference type="InterPro" id="IPR007110">
    <property type="entry name" value="Ig-like_dom"/>
</dbReference>
<dbReference type="PANTHER" id="PTHR11481:SF64">
    <property type="entry name" value="FC RECEPTOR-LIKE PROTEIN 4"/>
    <property type="match status" value="1"/>
</dbReference>
<reference evidence="4" key="1">
    <citation type="submission" date="2025-08" db="UniProtKB">
        <authorList>
            <consortium name="Ensembl"/>
        </authorList>
    </citation>
    <scope>IDENTIFICATION</scope>
</reference>
<dbReference type="GO" id="GO:0004888">
    <property type="term" value="F:transmembrane signaling receptor activity"/>
    <property type="evidence" value="ECO:0007669"/>
    <property type="project" value="TreeGrafter"/>
</dbReference>
<evidence type="ECO:0000313" key="4">
    <source>
        <dbReference type="Ensembl" id="ENSCLMP00005016636.1"/>
    </source>
</evidence>
<dbReference type="Ensembl" id="ENSCLMT00005017630.1">
    <property type="protein sequence ID" value="ENSCLMP00005016636.1"/>
    <property type="gene ID" value="ENSCLMG00005008580.1"/>
</dbReference>
<dbReference type="PROSITE" id="PS50835">
    <property type="entry name" value="IG_LIKE"/>
    <property type="match status" value="1"/>
</dbReference>
<reference evidence="4" key="2">
    <citation type="submission" date="2025-09" db="UniProtKB">
        <authorList>
            <consortium name="Ensembl"/>
        </authorList>
    </citation>
    <scope>IDENTIFICATION</scope>
</reference>